<dbReference type="InterPro" id="IPR036322">
    <property type="entry name" value="WD40_repeat_dom_sf"/>
</dbReference>
<keyword evidence="1 3" id="KW-0853">WD repeat</keyword>
<dbReference type="Pfam" id="PF00400">
    <property type="entry name" value="WD40"/>
    <property type="match status" value="2"/>
</dbReference>
<dbReference type="AlphaFoldDB" id="A0A7S3AMG2"/>
<dbReference type="Pfam" id="PF23342">
    <property type="entry name" value="WDR90_beta-prop_4th"/>
    <property type="match status" value="1"/>
</dbReference>
<dbReference type="Gene3D" id="2.130.10.10">
    <property type="entry name" value="YVTN repeat-like/Quinoprotein amine dehydrogenase"/>
    <property type="match status" value="4"/>
</dbReference>
<evidence type="ECO:0000259" key="4">
    <source>
        <dbReference type="Pfam" id="PF23342"/>
    </source>
</evidence>
<accession>A0A7S3AMG2</accession>
<dbReference type="PANTHER" id="PTHR13720:SF33">
    <property type="entry name" value="HELP DOMAIN-CONTAINING PROTEIN"/>
    <property type="match status" value="1"/>
</dbReference>
<dbReference type="PANTHER" id="PTHR13720">
    <property type="entry name" value="WD-40 REPEAT PROTEIN"/>
    <property type="match status" value="1"/>
</dbReference>
<organism evidence="5">
    <name type="scientific">Haptolina ericina</name>
    <dbReference type="NCBI Taxonomy" id="156174"/>
    <lineage>
        <taxon>Eukaryota</taxon>
        <taxon>Haptista</taxon>
        <taxon>Haptophyta</taxon>
        <taxon>Prymnesiophyceae</taxon>
        <taxon>Prymnesiales</taxon>
        <taxon>Prymnesiaceae</taxon>
        <taxon>Haptolina</taxon>
    </lineage>
</organism>
<reference evidence="5" key="1">
    <citation type="submission" date="2021-01" db="EMBL/GenBank/DDBJ databases">
        <authorList>
            <person name="Corre E."/>
            <person name="Pelletier E."/>
            <person name="Niang G."/>
            <person name="Scheremetjew M."/>
            <person name="Finn R."/>
            <person name="Kale V."/>
            <person name="Holt S."/>
            <person name="Cochrane G."/>
            <person name="Meng A."/>
            <person name="Brown T."/>
            <person name="Cohen L."/>
        </authorList>
    </citation>
    <scope>NUCLEOTIDE SEQUENCE</scope>
    <source>
        <strain evidence="5">CCMP281</strain>
    </source>
</reference>
<keyword evidence="2" id="KW-0677">Repeat</keyword>
<dbReference type="InterPro" id="IPR015943">
    <property type="entry name" value="WD40/YVTN_repeat-like_dom_sf"/>
</dbReference>
<sequence>MTLLKTVSLAHNLHALAFCPTSASGEHRLLCSTADNSLLKIQIPPATAGAGIEVSHSCTQVVGAHRDVCETLEVSVNGQYVATGGNDHMVKVWPLGELCDSPRKQSASKSQTFVGHPDHVTKLRFSPDGANLISVGGGDAIFVWEFCGGTGVDEAAVVDESVRQADLERSTQLAELLQNERQARDVIPTPAQILETTTSVEGAAKLPLASRNLPAELLLPVAVAELKERFKNLDMGEGADTDTGCGMEHLAACEAQCGSVQVAAASLGAEPQDDQPRKRCIPRRVFADEGRAAHAGPANTQGESFIAGTVDVGAPQLKGKRVADVPGLTTDGWTAVEGGGTAAGGLATKCAEGLQLLQLIGFNTHAHDHVLWQQREGRLIYCSGDTLIVDPLQTDAETAYASGRGEISTLALSPSGRFVAAAASDSSPTFVYDLAKQLTLCAQIPGHAGGVQALVFVSDVALASLGLEDCTLAVHALDSGTLLCSTSVPPRQLVLTSSPTSGELCIGGPNGLLSWRVDWPVEGEDGGKLTPTGSKSLLLEGVHVTALIYLSDDAGTNDSSTAGGHGRSLLLSGDSAGNLVLWTPGSSATAAWSCADALTEIDLLHASVDSKQPAGASGTHWSVVVAGAGPACLVQRYLLTLLPDAQPELQLIGEIALDGAALGMSWASGASQGVVGTSGGKLWHVHWASMSKTPLTSAIAPPLLQLATPRDASVVATLSAADVQGDACGVLLWSMGGKCQSPIARIHMPNDDTTCVALNGPVSTTAEAGRAPSYCAIGHASGAIRLVSLQSLDVLASSQPHEAAVSCIQFCTAGAVSVAIISAASDGEVRLLAVEDGANEQNASLVPLALLRPATGVRVHCLDVLSGVSPNGGGRWLASSEHQQVQVWPLLDHAFASTSASERAILGPLVTLELEPEALLVLPQEVRSLGWRCLAAFLPQHSQVMACSGVTRERRVLFYDYVNRAPLVAIALQEWPTALAVSDSAPLIAFAGASGRVKMISFASTFGSSDMDVVDVALHSHTIRSLHFCESFLLSASDDEVARWELPSPQ</sequence>
<evidence type="ECO:0000313" key="5">
    <source>
        <dbReference type="EMBL" id="CAE0107133.1"/>
    </source>
</evidence>
<dbReference type="PROSITE" id="PS50082">
    <property type="entry name" value="WD_REPEATS_2"/>
    <property type="match status" value="2"/>
</dbReference>
<dbReference type="SMART" id="SM00320">
    <property type="entry name" value="WD40"/>
    <property type="match status" value="9"/>
</dbReference>
<name>A0A7S3AMG2_9EUKA</name>
<dbReference type="InterPro" id="IPR055440">
    <property type="entry name" value="Beta-prop_WDR90_4th"/>
</dbReference>
<gene>
    <name evidence="5" type="ORF">HERI1096_LOCUS7792</name>
</gene>
<evidence type="ECO:0000256" key="3">
    <source>
        <dbReference type="PROSITE-ProRule" id="PRU00221"/>
    </source>
</evidence>
<dbReference type="EMBL" id="HBHX01013963">
    <property type="protein sequence ID" value="CAE0107133.1"/>
    <property type="molecule type" value="Transcribed_RNA"/>
</dbReference>
<evidence type="ECO:0000256" key="1">
    <source>
        <dbReference type="ARBA" id="ARBA00022574"/>
    </source>
</evidence>
<evidence type="ECO:0000256" key="2">
    <source>
        <dbReference type="ARBA" id="ARBA00022737"/>
    </source>
</evidence>
<dbReference type="PROSITE" id="PS50294">
    <property type="entry name" value="WD_REPEATS_REGION"/>
    <property type="match status" value="2"/>
</dbReference>
<proteinExistence type="predicted"/>
<protein>
    <recommendedName>
        <fullName evidence="4">WDR90 4th beta-propeller domain-containing protein</fullName>
    </recommendedName>
</protein>
<feature type="repeat" description="WD" evidence="3">
    <location>
        <begin position="113"/>
        <end position="145"/>
    </location>
</feature>
<feature type="domain" description="WDR90 4th beta-propeller" evidence="4">
    <location>
        <begin position="726"/>
        <end position="1049"/>
    </location>
</feature>
<dbReference type="InterPro" id="IPR050630">
    <property type="entry name" value="WD_repeat_EMAP"/>
</dbReference>
<dbReference type="InterPro" id="IPR001680">
    <property type="entry name" value="WD40_rpt"/>
</dbReference>
<dbReference type="SUPFAM" id="SSF50978">
    <property type="entry name" value="WD40 repeat-like"/>
    <property type="match status" value="3"/>
</dbReference>
<feature type="repeat" description="WD" evidence="3">
    <location>
        <begin position="62"/>
        <end position="93"/>
    </location>
</feature>